<keyword evidence="11" id="KW-1283">Bacterial microcompartment</keyword>
<dbReference type="EMBL" id="FWPT01000006">
    <property type="protein sequence ID" value="SMA48781.1"/>
    <property type="molecule type" value="Genomic_DNA"/>
</dbReference>
<dbReference type="NCBIfam" id="NF011652">
    <property type="entry name" value="PRK15070.1"/>
    <property type="match status" value="1"/>
</dbReference>
<organism evidence="13 14">
    <name type="scientific">Parendozoicomonas haliclonae</name>
    <dbReference type="NCBI Taxonomy" id="1960125"/>
    <lineage>
        <taxon>Bacteria</taxon>
        <taxon>Pseudomonadati</taxon>
        <taxon>Pseudomonadota</taxon>
        <taxon>Gammaproteobacteria</taxon>
        <taxon>Oceanospirillales</taxon>
        <taxon>Endozoicomonadaceae</taxon>
        <taxon>Parendozoicomonas</taxon>
    </lineage>
</organism>
<sequence length="210" mass="22506">MNISEQQIQQVISKVMAEMNGAHLVPIEASARHVHLSQADVDLLFGEGHQLTPSRELSQPGQYLCEERISVIGPKGSFQNVAVLGPVRPDSQVEISRTDARTIGVNAPIRESGDVAGTPGLVLVGPKGVSRIESGVIVARNHIHMTSADAAAMGVQDKQLVSVKVGGERPVTFHNVVVRVKDSFALAMHIDYDEANAVELGRDTKGEVIH</sequence>
<protein>
    <recommendedName>
        <fullName evidence="5 12">Phosphate propanoyltransferase</fullName>
        <ecNumber evidence="4 12">2.3.1.222</ecNumber>
    </recommendedName>
</protein>
<proteinExistence type="inferred from homology"/>
<evidence type="ECO:0000256" key="9">
    <source>
        <dbReference type="ARBA" id="ARBA00023315"/>
    </source>
</evidence>
<reference evidence="13 14" key="1">
    <citation type="submission" date="2017-03" db="EMBL/GenBank/DDBJ databases">
        <authorList>
            <person name="Afonso C.L."/>
            <person name="Miller P.J."/>
            <person name="Scott M.A."/>
            <person name="Spackman E."/>
            <person name="Goraichik I."/>
            <person name="Dimitrov K.M."/>
            <person name="Suarez D.L."/>
            <person name="Swayne D.E."/>
        </authorList>
    </citation>
    <scope>NUCLEOTIDE SEQUENCE [LARGE SCALE GENOMIC DNA]</scope>
    <source>
        <strain evidence="13">SB41UT1</strain>
    </source>
</reference>
<keyword evidence="7" id="KW-0479">Metal-binding</keyword>
<evidence type="ECO:0000256" key="1">
    <source>
        <dbReference type="ARBA" id="ARBA00001947"/>
    </source>
</evidence>
<comment type="function">
    <text evidence="12">Involved in 1,2-propanediol (1,2-PD) degradation by catalyzing the conversion of propanoyl-CoA to propanoyl-phosphate.</text>
</comment>
<dbReference type="GO" id="GO:0016747">
    <property type="term" value="F:acyltransferase activity, transferring groups other than amino-acyl groups"/>
    <property type="evidence" value="ECO:0007669"/>
    <property type="project" value="InterPro"/>
</dbReference>
<gene>
    <name evidence="13" type="primary">pduL</name>
    <name evidence="13" type="ORF">EHSB41UT_02892</name>
</gene>
<accession>A0A1X7AM23</accession>
<keyword evidence="6 12" id="KW-0808">Transferase</keyword>
<dbReference type="EC" id="2.3.1.222" evidence="4 12"/>
<evidence type="ECO:0000256" key="12">
    <source>
        <dbReference type="PIRNR" id="PIRNR010130"/>
    </source>
</evidence>
<keyword evidence="8" id="KW-0862">Zinc</keyword>
<comment type="subcellular location">
    <subcellularLocation>
        <location evidence="10">Bacterial microcompartment</location>
    </subcellularLocation>
</comment>
<keyword evidence="14" id="KW-1185">Reference proteome</keyword>
<evidence type="ECO:0000256" key="6">
    <source>
        <dbReference type="ARBA" id="ARBA00022679"/>
    </source>
</evidence>
<evidence type="ECO:0000256" key="5">
    <source>
        <dbReference type="ARBA" id="ARBA00020837"/>
    </source>
</evidence>
<dbReference type="InterPro" id="IPR008300">
    <property type="entry name" value="PTAC"/>
</dbReference>
<dbReference type="AlphaFoldDB" id="A0A1X7AM23"/>
<evidence type="ECO:0000256" key="11">
    <source>
        <dbReference type="ARBA" id="ARBA00024446"/>
    </source>
</evidence>
<comment type="catalytic activity">
    <reaction evidence="12">
        <text>propanoyl-CoA + phosphate = propanoyl phosphate + CoA</text>
        <dbReference type="Rhea" id="RHEA:28046"/>
        <dbReference type="ChEBI" id="CHEBI:43474"/>
        <dbReference type="ChEBI" id="CHEBI:57287"/>
        <dbReference type="ChEBI" id="CHEBI:57392"/>
        <dbReference type="ChEBI" id="CHEBI:58933"/>
        <dbReference type="EC" id="2.3.1.222"/>
    </reaction>
</comment>
<dbReference type="UniPathway" id="UPA00621"/>
<dbReference type="PANTHER" id="PTHR39453">
    <property type="entry name" value="PHOSPHATE PROPANOYLTRANSFERASE"/>
    <property type="match status" value="1"/>
</dbReference>
<comment type="pathway">
    <text evidence="2 12">Polyol metabolism; 1,2-propanediol degradation.</text>
</comment>
<dbReference type="PIRSF" id="PIRSF010130">
    <property type="entry name" value="PduL"/>
    <property type="match status" value="1"/>
</dbReference>
<dbReference type="GO" id="GO:0031469">
    <property type="term" value="C:bacterial microcompartment"/>
    <property type="evidence" value="ECO:0007669"/>
    <property type="project" value="UniProtKB-SubCell"/>
</dbReference>
<keyword evidence="9 12" id="KW-0012">Acyltransferase</keyword>
<evidence type="ECO:0000256" key="3">
    <source>
        <dbReference type="ARBA" id="ARBA00007342"/>
    </source>
</evidence>
<evidence type="ECO:0000256" key="2">
    <source>
        <dbReference type="ARBA" id="ARBA00004836"/>
    </source>
</evidence>
<evidence type="ECO:0000256" key="8">
    <source>
        <dbReference type="ARBA" id="ARBA00022833"/>
    </source>
</evidence>
<dbReference type="GO" id="GO:0051144">
    <property type="term" value="P:1,2-propanediol catabolic process"/>
    <property type="evidence" value="ECO:0007669"/>
    <property type="project" value="UniProtKB-UniPathway"/>
</dbReference>
<evidence type="ECO:0000313" key="13">
    <source>
        <dbReference type="EMBL" id="SMA48781.1"/>
    </source>
</evidence>
<comment type="similarity">
    <text evidence="3 12">Belongs to the PduL family.</text>
</comment>
<evidence type="ECO:0000256" key="7">
    <source>
        <dbReference type="ARBA" id="ARBA00022723"/>
    </source>
</evidence>
<dbReference type="Pfam" id="PF06130">
    <property type="entry name" value="PTAC"/>
    <property type="match status" value="1"/>
</dbReference>
<evidence type="ECO:0000256" key="4">
    <source>
        <dbReference type="ARBA" id="ARBA00012206"/>
    </source>
</evidence>
<comment type="cofactor">
    <cofactor evidence="1">
        <name>Zn(2+)</name>
        <dbReference type="ChEBI" id="CHEBI:29105"/>
    </cofactor>
</comment>
<dbReference type="OrthoDB" id="9784365at2"/>
<name>A0A1X7AM23_9GAMM</name>
<dbReference type="Proteomes" id="UP000196573">
    <property type="component" value="Unassembled WGS sequence"/>
</dbReference>
<evidence type="ECO:0000256" key="10">
    <source>
        <dbReference type="ARBA" id="ARBA00024322"/>
    </source>
</evidence>
<dbReference type="GO" id="GO:0046872">
    <property type="term" value="F:metal ion binding"/>
    <property type="evidence" value="ECO:0007669"/>
    <property type="project" value="UniProtKB-KW"/>
</dbReference>
<evidence type="ECO:0000313" key="14">
    <source>
        <dbReference type="Proteomes" id="UP000196573"/>
    </source>
</evidence>
<dbReference type="PANTHER" id="PTHR39453:SF1">
    <property type="entry name" value="PHOSPHATE PROPANOYLTRANSFERASE"/>
    <property type="match status" value="1"/>
</dbReference>
<dbReference type="RefSeq" id="WP_087111084.1">
    <property type="nucleotide sequence ID" value="NZ_CBCSCN010000006.1"/>
</dbReference>